<evidence type="ECO:0000313" key="7">
    <source>
        <dbReference type="EMBL" id="GCE94646.1"/>
    </source>
</evidence>
<dbReference type="Pfam" id="PF02361">
    <property type="entry name" value="CbiQ"/>
    <property type="match status" value="1"/>
</dbReference>
<feature type="transmembrane region" description="Helical" evidence="6">
    <location>
        <begin position="68"/>
        <end position="86"/>
    </location>
</feature>
<evidence type="ECO:0000256" key="3">
    <source>
        <dbReference type="ARBA" id="ARBA00022692"/>
    </source>
</evidence>
<evidence type="ECO:0000256" key="4">
    <source>
        <dbReference type="ARBA" id="ARBA00022989"/>
    </source>
</evidence>
<dbReference type="PANTHER" id="PTHR43723:SF1">
    <property type="entry name" value="COBALT TRANSPORT PROTEIN CBIQ"/>
    <property type="match status" value="1"/>
</dbReference>
<evidence type="ECO:0000313" key="8">
    <source>
        <dbReference type="Proteomes" id="UP000326169"/>
    </source>
</evidence>
<dbReference type="InterPro" id="IPR003339">
    <property type="entry name" value="ABC/ECF_trnsptr_transmembrane"/>
</dbReference>
<evidence type="ECO:0000256" key="2">
    <source>
        <dbReference type="ARBA" id="ARBA00022475"/>
    </source>
</evidence>
<feature type="transmembrane region" description="Helical" evidence="6">
    <location>
        <begin position="244"/>
        <end position="265"/>
    </location>
</feature>
<name>A0A5M3TA06_LIMPL</name>
<keyword evidence="2" id="KW-1003">Cell membrane</keyword>
<keyword evidence="5 6" id="KW-0472">Membrane</keyword>
<dbReference type="CDD" id="cd16914">
    <property type="entry name" value="EcfT"/>
    <property type="match status" value="1"/>
</dbReference>
<keyword evidence="8" id="KW-1185">Reference proteome</keyword>
<comment type="caution">
    <text evidence="7">The sequence shown here is derived from an EMBL/GenBank/DDBJ whole genome shotgun (WGS) entry which is preliminary data.</text>
</comment>
<reference evidence="7 8" key="1">
    <citation type="journal article" date="2019" name="J Genomics">
        <title>The Draft Genome of a Hydrogen-producing Cyanobacterium, Arthrospira platensis NIES-46.</title>
        <authorList>
            <person name="Suzuki S."/>
            <person name="Yamaguchi H."/>
            <person name="Kawachi M."/>
        </authorList>
    </citation>
    <scope>NUCLEOTIDE SEQUENCE [LARGE SCALE GENOMIC DNA]</scope>
    <source>
        <strain evidence="7 8">NIES-46</strain>
    </source>
</reference>
<dbReference type="RefSeq" id="WP_006618889.1">
    <property type="nucleotide sequence ID" value="NZ_BIMW01000103.1"/>
</dbReference>
<feature type="transmembrane region" description="Helical" evidence="6">
    <location>
        <begin position="98"/>
        <end position="116"/>
    </location>
</feature>
<dbReference type="Proteomes" id="UP000326169">
    <property type="component" value="Unassembled WGS sequence"/>
</dbReference>
<dbReference type="EMBL" id="BIMW01000103">
    <property type="protein sequence ID" value="GCE94646.1"/>
    <property type="molecule type" value="Genomic_DNA"/>
</dbReference>
<dbReference type="InterPro" id="IPR052770">
    <property type="entry name" value="Cobalt_transport_CbiQ"/>
</dbReference>
<keyword evidence="4 6" id="KW-1133">Transmembrane helix</keyword>
<accession>A0A5M3TA06</accession>
<dbReference type="InterPro" id="IPR012809">
    <property type="entry name" value="ECF_CbiQ"/>
</dbReference>
<dbReference type="PANTHER" id="PTHR43723">
    <property type="entry name" value="COBALT TRANSPORT PROTEIN CBIQ"/>
    <property type="match status" value="1"/>
</dbReference>
<evidence type="ECO:0000256" key="5">
    <source>
        <dbReference type="ARBA" id="ARBA00023136"/>
    </source>
</evidence>
<organism evidence="7 8">
    <name type="scientific">Limnospira platensis NIES-46</name>
    <dbReference type="NCBI Taxonomy" id="1236695"/>
    <lineage>
        <taxon>Bacteria</taxon>
        <taxon>Bacillati</taxon>
        <taxon>Cyanobacteriota</taxon>
        <taxon>Cyanophyceae</taxon>
        <taxon>Oscillatoriophycideae</taxon>
        <taxon>Oscillatoriales</taxon>
        <taxon>Sirenicapillariaceae</taxon>
        <taxon>Limnospira</taxon>
    </lineage>
</organism>
<evidence type="ECO:0000256" key="1">
    <source>
        <dbReference type="ARBA" id="ARBA00004651"/>
    </source>
</evidence>
<protein>
    <submittedName>
        <fullName evidence="7">Cobalt ABC transporter permease protein</fullName>
    </submittedName>
</protein>
<sequence length="267" mass="30502">MHHQIDAIAYTNRLRYLPSEHKLTFAATLFCLSLAAPPLLQILITIWVTIWVVIYAKIPLGIYLKLQAIPFSFWLTSIPALLLGVVNSANLELIKTDIIWGFNLGDILIYFSNQGMQQAGFLLTRSLVLTSCMYFILLTTPLVEIIRIFRKIGCPSLITELLMLMYRFIFMLTETASQLLIAQQVRIGYGDWKTTIRSLGIVTSQLLQQTLENYRQICLGLTARGFNGELRVWSVYRHQPNPRYTWEGCCGCLLLLVSIGWFYVLGI</sequence>
<dbReference type="GeneID" id="301683534"/>
<evidence type="ECO:0000256" key="6">
    <source>
        <dbReference type="SAM" id="Phobius"/>
    </source>
</evidence>
<gene>
    <name evidence="7" type="ORF">NIES46_27050</name>
</gene>
<dbReference type="NCBIfam" id="TIGR02454">
    <property type="entry name" value="ECF_T_CbiQ"/>
    <property type="match status" value="1"/>
</dbReference>
<comment type="subcellular location">
    <subcellularLocation>
        <location evidence="1">Cell membrane</location>
        <topology evidence="1">Multi-pass membrane protein</topology>
    </subcellularLocation>
</comment>
<keyword evidence="3 6" id="KW-0812">Transmembrane</keyword>
<feature type="transmembrane region" description="Helical" evidence="6">
    <location>
        <begin position="23"/>
        <end position="56"/>
    </location>
</feature>
<feature type="transmembrane region" description="Helical" evidence="6">
    <location>
        <begin position="128"/>
        <end position="149"/>
    </location>
</feature>
<proteinExistence type="predicted"/>